<dbReference type="Ensembl" id="ENSSORT00005015807.1">
    <property type="protein sequence ID" value="ENSSORP00005015316.1"/>
    <property type="gene ID" value="ENSSORG00005007777.1"/>
</dbReference>
<dbReference type="Proteomes" id="UP000472271">
    <property type="component" value="Chromosome 9"/>
</dbReference>
<dbReference type="GO" id="GO:0006955">
    <property type="term" value="P:immune response"/>
    <property type="evidence" value="ECO:0007669"/>
    <property type="project" value="InterPro"/>
</dbReference>
<dbReference type="GO" id="GO:0008009">
    <property type="term" value="F:chemokine activity"/>
    <property type="evidence" value="ECO:0007669"/>
    <property type="project" value="InterPro"/>
</dbReference>
<dbReference type="GO" id="GO:0005615">
    <property type="term" value="C:extracellular space"/>
    <property type="evidence" value="ECO:0007669"/>
    <property type="project" value="UniProtKB-KW"/>
</dbReference>
<dbReference type="AlphaFoldDB" id="A0A672ZD97"/>
<dbReference type="Pfam" id="PF00048">
    <property type="entry name" value="IL8"/>
    <property type="match status" value="1"/>
</dbReference>
<organism evidence="4 5">
    <name type="scientific">Sphaeramia orbicularis</name>
    <name type="common">orbiculate cardinalfish</name>
    <dbReference type="NCBI Taxonomy" id="375764"/>
    <lineage>
        <taxon>Eukaryota</taxon>
        <taxon>Metazoa</taxon>
        <taxon>Chordata</taxon>
        <taxon>Craniata</taxon>
        <taxon>Vertebrata</taxon>
        <taxon>Euteleostomi</taxon>
        <taxon>Actinopterygii</taxon>
        <taxon>Neopterygii</taxon>
        <taxon>Teleostei</taxon>
        <taxon>Neoteleostei</taxon>
        <taxon>Acanthomorphata</taxon>
        <taxon>Gobiaria</taxon>
        <taxon>Kurtiformes</taxon>
        <taxon>Apogonoidei</taxon>
        <taxon>Apogonidae</taxon>
        <taxon>Apogoninae</taxon>
        <taxon>Sphaeramia</taxon>
    </lineage>
</organism>
<reference evidence="4" key="2">
    <citation type="submission" date="2025-08" db="UniProtKB">
        <authorList>
            <consortium name="Ensembl"/>
        </authorList>
    </citation>
    <scope>IDENTIFICATION</scope>
</reference>
<dbReference type="Gene3D" id="2.40.50.40">
    <property type="match status" value="1"/>
</dbReference>
<proteinExistence type="predicted"/>
<feature type="domain" description="Chemokine interleukin-8-like" evidence="3">
    <location>
        <begin position="26"/>
        <end position="86"/>
    </location>
</feature>
<feature type="signal peptide" evidence="2">
    <location>
        <begin position="1"/>
        <end position="22"/>
    </location>
</feature>
<feature type="chain" id="PRO_5025683275" evidence="2">
    <location>
        <begin position="23"/>
        <end position="99"/>
    </location>
</feature>
<evidence type="ECO:0000256" key="1">
    <source>
        <dbReference type="ARBA" id="ARBA00022514"/>
    </source>
</evidence>
<protein>
    <submittedName>
        <fullName evidence="4">C-C motif chemokine 28-like</fullName>
    </submittedName>
</protein>
<name>A0A672ZD97_9TELE</name>
<evidence type="ECO:0000313" key="4">
    <source>
        <dbReference type="Ensembl" id="ENSSORP00005015316.1"/>
    </source>
</evidence>
<keyword evidence="2" id="KW-0732">Signal</keyword>
<reference evidence="4" key="1">
    <citation type="submission" date="2019-06" db="EMBL/GenBank/DDBJ databases">
        <authorList>
            <consortium name="Wellcome Sanger Institute Data Sharing"/>
        </authorList>
    </citation>
    <scope>NUCLEOTIDE SEQUENCE [LARGE SCALE GENOMIC DNA]</scope>
</reference>
<evidence type="ECO:0000259" key="3">
    <source>
        <dbReference type="Pfam" id="PF00048"/>
    </source>
</evidence>
<evidence type="ECO:0000313" key="5">
    <source>
        <dbReference type="Proteomes" id="UP000472271"/>
    </source>
</evidence>
<evidence type="ECO:0000256" key="2">
    <source>
        <dbReference type="SAM" id="SignalP"/>
    </source>
</evidence>
<accession>A0A672ZD97</accession>
<sequence>MELKLGFVIVCLWALTINHSDAGIPKCCMVTKKDIPLRILMKVHRWDMQLASSGVCDISALILHVKDMRRPICAHPKLKKTLMLIQRRKRWSQSQSTTL</sequence>
<dbReference type="SUPFAM" id="SSF54117">
    <property type="entry name" value="Interleukin 8-like chemokines"/>
    <property type="match status" value="1"/>
</dbReference>
<dbReference type="InterPro" id="IPR001811">
    <property type="entry name" value="Chemokine_IL8-like_dom"/>
</dbReference>
<dbReference type="InParanoid" id="A0A672ZD97"/>
<keyword evidence="1" id="KW-0202">Cytokine</keyword>
<dbReference type="InterPro" id="IPR036048">
    <property type="entry name" value="Interleukin_8-like_sf"/>
</dbReference>
<gene>
    <name evidence="4" type="primary">ccl27a</name>
</gene>
<dbReference type="OrthoDB" id="8905061at2759"/>
<dbReference type="FunCoup" id="A0A672ZD97">
    <property type="interactions" value="569"/>
</dbReference>
<keyword evidence="5" id="KW-1185">Reference proteome</keyword>
<reference evidence="4" key="3">
    <citation type="submission" date="2025-09" db="UniProtKB">
        <authorList>
            <consortium name="Ensembl"/>
        </authorList>
    </citation>
    <scope>IDENTIFICATION</scope>
</reference>